<dbReference type="InterPro" id="IPR002885">
    <property type="entry name" value="PPR_rpt"/>
</dbReference>
<protein>
    <recommendedName>
        <fullName evidence="8">Pentatricopeptide repeat-containing protein</fullName>
    </recommendedName>
</protein>
<keyword evidence="2" id="KW-0677">Repeat</keyword>
<feature type="repeat" description="PPR" evidence="4">
    <location>
        <begin position="273"/>
        <end position="308"/>
    </location>
</feature>
<gene>
    <name evidence="6" type="ORF">NCGR_LOCUS14841</name>
</gene>
<name>A0A811NG02_9POAL</name>
<dbReference type="OrthoDB" id="185373at2759"/>
<comment type="similarity">
    <text evidence="1">Belongs to the PPR family. P subfamily.</text>
</comment>
<evidence type="ECO:0000313" key="6">
    <source>
        <dbReference type="EMBL" id="CAD6221589.1"/>
    </source>
</evidence>
<dbReference type="EMBL" id="CAJGYO010000003">
    <property type="protein sequence ID" value="CAD6221589.1"/>
    <property type="molecule type" value="Genomic_DNA"/>
</dbReference>
<dbReference type="Proteomes" id="UP000604825">
    <property type="component" value="Unassembled WGS sequence"/>
</dbReference>
<proteinExistence type="inferred from homology"/>
<feature type="repeat" description="PPR" evidence="4">
    <location>
        <begin position="379"/>
        <end position="413"/>
    </location>
</feature>
<dbReference type="InterPro" id="IPR011990">
    <property type="entry name" value="TPR-like_helical_dom_sf"/>
</dbReference>
<evidence type="ECO:0000256" key="5">
    <source>
        <dbReference type="SAM" id="MobiDB-lite"/>
    </source>
</evidence>
<evidence type="ECO:0000256" key="2">
    <source>
        <dbReference type="ARBA" id="ARBA00022737"/>
    </source>
</evidence>
<dbReference type="NCBIfam" id="TIGR00756">
    <property type="entry name" value="PPR"/>
    <property type="match status" value="6"/>
</dbReference>
<feature type="repeat" description="PPR" evidence="4">
    <location>
        <begin position="449"/>
        <end position="483"/>
    </location>
</feature>
<dbReference type="PANTHER" id="PTHR47874:SF7">
    <property type="entry name" value="BNAA05G30910D PROTEIN"/>
    <property type="match status" value="1"/>
</dbReference>
<evidence type="ECO:0000313" key="7">
    <source>
        <dbReference type="Proteomes" id="UP000604825"/>
    </source>
</evidence>
<feature type="region of interest" description="Disordered" evidence="5">
    <location>
        <begin position="1"/>
        <end position="156"/>
    </location>
</feature>
<evidence type="ECO:0000256" key="1">
    <source>
        <dbReference type="ARBA" id="ARBA00007626"/>
    </source>
</evidence>
<sequence length="522" mass="57745">MGPPAYTASPCTGSALFSNSRAPPPPPPRLLLQRGPGAPLAAGRYGGRVAPSQERRRSAPAQEKRRPSESSSRTQLPERKRHWKAGEFPGTATADRGGGGRLPAQGKRHSKAGEFPGTDGGGRPAPAPSQGKRHWKAGEFPGTAAGPGSGTPRTPLKNVKKRLDARADAKAWACTVTEALADRVSSKNWQEALQVFEMLKEQPFYHPKEGTYMKLIRPTGRGAQLLNDMKGSPLCQPDVYTYSTIIKACVDATRFDLIDVMYKDMAERSIAPNTVTQNIVLSGYGKAGRLDDMERVLSDMLDSTACKPDVWTMNIILSLFGNGGQVELMEKWYEKFRSYGIEPETRTLNILIGAYGKKRMYDKMSAVMEYMRKLAFPWTTATYNNVIEAFAEAGDAKNMEHTFNQMRSEGMKPDTKTFCCLITGFSKAGQFHKVVGMVKLAERLDVPANTSFHNAILGACARADDLMEMERVFRHMKHTQCEPDAVTYSILVEAYWKEGMTDKIYALHQENPTLVPTDFVMV</sequence>
<dbReference type="PROSITE" id="PS51375">
    <property type="entry name" value="PPR"/>
    <property type="match status" value="5"/>
</dbReference>
<feature type="compositionally biased region" description="Low complexity" evidence="5">
    <location>
        <begin position="30"/>
        <end position="43"/>
    </location>
</feature>
<evidence type="ECO:0000256" key="4">
    <source>
        <dbReference type="PROSITE-ProRule" id="PRU00708"/>
    </source>
</evidence>
<keyword evidence="7" id="KW-1185">Reference proteome</keyword>
<feature type="compositionally biased region" description="Polar residues" evidence="5">
    <location>
        <begin position="9"/>
        <end position="20"/>
    </location>
</feature>
<accession>A0A811NG02</accession>
<evidence type="ECO:0008006" key="8">
    <source>
        <dbReference type="Google" id="ProtNLM"/>
    </source>
</evidence>
<evidence type="ECO:0000256" key="3">
    <source>
        <dbReference type="ARBA" id="ARBA00022946"/>
    </source>
</evidence>
<dbReference type="Pfam" id="PF13041">
    <property type="entry name" value="PPR_2"/>
    <property type="match status" value="3"/>
</dbReference>
<dbReference type="InterPro" id="IPR044179">
    <property type="entry name" value="PPR5-like"/>
</dbReference>
<comment type="caution">
    <text evidence="6">The sequence shown here is derived from an EMBL/GenBank/DDBJ whole genome shotgun (WGS) entry which is preliminary data.</text>
</comment>
<feature type="compositionally biased region" description="Basic and acidic residues" evidence="5">
    <location>
        <begin position="53"/>
        <end position="68"/>
    </location>
</feature>
<dbReference type="GO" id="GO:0003729">
    <property type="term" value="F:mRNA binding"/>
    <property type="evidence" value="ECO:0007669"/>
    <property type="project" value="InterPro"/>
</dbReference>
<dbReference type="Pfam" id="PF01535">
    <property type="entry name" value="PPR"/>
    <property type="match status" value="1"/>
</dbReference>
<keyword evidence="3" id="KW-0809">Transit peptide</keyword>
<dbReference type="PANTHER" id="PTHR47874">
    <property type="entry name" value="EXPRESSED PROTEIN"/>
    <property type="match status" value="1"/>
</dbReference>
<reference evidence="6" key="1">
    <citation type="submission" date="2020-10" db="EMBL/GenBank/DDBJ databases">
        <authorList>
            <person name="Han B."/>
            <person name="Lu T."/>
            <person name="Zhao Q."/>
            <person name="Huang X."/>
            <person name="Zhao Y."/>
        </authorList>
    </citation>
    <scope>NUCLEOTIDE SEQUENCE</scope>
</reference>
<feature type="repeat" description="PPR" evidence="4">
    <location>
        <begin position="309"/>
        <end position="343"/>
    </location>
</feature>
<dbReference type="Gene3D" id="1.25.40.10">
    <property type="entry name" value="Tetratricopeptide repeat domain"/>
    <property type="match status" value="3"/>
</dbReference>
<feature type="compositionally biased region" description="Low complexity" evidence="5">
    <location>
        <begin position="141"/>
        <end position="155"/>
    </location>
</feature>
<feature type="repeat" description="PPR" evidence="4">
    <location>
        <begin position="238"/>
        <end position="272"/>
    </location>
</feature>
<organism evidence="6 7">
    <name type="scientific">Miscanthus lutarioriparius</name>
    <dbReference type="NCBI Taxonomy" id="422564"/>
    <lineage>
        <taxon>Eukaryota</taxon>
        <taxon>Viridiplantae</taxon>
        <taxon>Streptophyta</taxon>
        <taxon>Embryophyta</taxon>
        <taxon>Tracheophyta</taxon>
        <taxon>Spermatophyta</taxon>
        <taxon>Magnoliopsida</taxon>
        <taxon>Liliopsida</taxon>
        <taxon>Poales</taxon>
        <taxon>Poaceae</taxon>
        <taxon>PACMAD clade</taxon>
        <taxon>Panicoideae</taxon>
        <taxon>Andropogonodae</taxon>
        <taxon>Andropogoneae</taxon>
        <taxon>Saccharinae</taxon>
        <taxon>Miscanthus</taxon>
    </lineage>
</organism>
<dbReference type="AlphaFoldDB" id="A0A811NG02"/>